<accession>A0A0D2L293</accession>
<sequence>MFQINLTVGEVAGLISGCISLLHIVIPLLFAFVLVGIVRDRSFDAVTWSSISHLLQSSWWPLLLQSDGAAGNFMGKMVRWRVFGVSLLVTLATICLVVANFLTPKPLLEKINPSSGLHDVEFFSVTDPSYYGMATLELQGVNRRCGWQKWMDCPHSIYDDPAVRNQYVDHTVINSTIPDVTREVFTSGTKIGTVANLLDIEFRAYNLVNNVYVDNNATRAVGRLEVLPSMILNQGYHLVNGLIIDAYNGGIGIRNHTVPGGLELGATWTEDILWVIPETRCTNTNLSLHFSVNGNASSSGSGDDGYLRDDGGFSDISPQIPLPAWNDGNTWKDVGSTPQLKRSADILAWWNNQFVAQALNLTDSEKGAIYRGQLNTFGYLSEPGAIKISSMDGMFLDDIYYKEQTTLESEFENYGTRCSGYYDDDPSVDGKAFMQCGYLYSIPQPENVDQGQSWRPDPGSPWQQNLYTCASSVAATVKQVTFSTNGSTSLEALQVIDVQEKAYNSSDLPLWGVEKVDPSTYKIWDVYKFWGLIDESLADHPDVVAQRAAKIYLPAAVRGTTLGIHMYDSFAAGGVFTAAWNSIYSYAAALSDVNENAIPNYSGKSNYGLTLKWRDLMSRSAGSAGPETLMNLIWTDLISFAIVGTRTGFEGMGTMSTLTKRDSQSQVGLRPAHKYERSIAYGDLRYAIPAFIVGAIFLLTLVVSLGMCCFQPRMWRALAHYTRQTSMGRAVTQTMLKGGPDEISADASTKHWAKQARYIILPVPPSPSGSSRRSRDEHKTIGIATPSGSPSIIDEADLSRLARIRATLKPGFATSRSLNDYGSQRSQISYTAMVDNPAHGNRGPSWRGYEGESLERLRD</sequence>
<dbReference type="EMBL" id="KN848063">
    <property type="protein sequence ID" value="KIY03184.1"/>
    <property type="molecule type" value="Genomic_DNA"/>
</dbReference>
<feature type="transmembrane region" description="Helical" evidence="2">
    <location>
        <begin position="82"/>
        <end position="102"/>
    </location>
</feature>
<feature type="region of interest" description="Disordered" evidence="1">
    <location>
        <begin position="761"/>
        <end position="788"/>
    </location>
</feature>
<gene>
    <name evidence="3" type="ORF">Z520_01651</name>
</gene>
<feature type="compositionally biased region" description="Basic and acidic residues" evidence="1">
    <location>
        <begin position="849"/>
        <end position="859"/>
    </location>
</feature>
<proteinExistence type="predicted"/>
<evidence type="ECO:0000256" key="1">
    <source>
        <dbReference type="SAM" id="MobiDB-lite"/>
    </source>
</evidence>
<dbReference type="AlphaFoldDB" id="A0A0D2L293"/>
<feature type="transmembrane region" description="Helical" evidence="2">
    <location>
        <begin position="686"/>
        <end position="710"/>
    </location>
</feature>
<dbReference type="STRING" id="1442371.A0A0D2L293"/>
<feature type="transmembrane region" description="Helical" evidence="2">
    <location>
        <begin position="12"/>
        <end position="38"/>
    </location>
</feature>
<evidence type="ECO:0000313" key="4">
    <source>
        <dbReference type="Proteomes" id="UP000053411"/>
    </source>
</evidence>
<feature type="region of interest" description="Disordered" evidence="1">
    <location>
        <begin position="834"/>
        <end position="859"/>
    </location>
</feature>
<dbReference type="GeneID" id="27707397"/>
<keyword evidence="2" id="KW-0472">Membrane</keyword>
<dbReference type="VEuPathDB" id="FungiDB:Z520_01651"/>
<evidence type="ECO:0000256" key="2">
    <source>
        <dbReference type="SAM" id="Phobius"/>
    </source>
</evidence>
<keyword evidence="2" id="KW-0812">Transmembrane</keyword>
<dbReference type="RefSeq" id="XP_016637306.1">
    <property type="nucleotide sequence ID" value="XM_016772167.1"/>
</dbReference>
<reference evidence="3 4" key="1">
    <citation type="submission" date="2015-01" db="EMBL/GenBank/DDBJ databases">
        <title>The Genome Sequence of Fonsecaea multimorphosa CBS 102226.</title>
        <authorList>
            <consortium name="The Broad Institute Genomics Platform"/>
            <person name="Cuomo C."/>
            <person name="de Hoog S."/>
            <person name="Gorbushina A."/>
            <person name="Stielow B."/>
            <person name="Teixiera M."/>
            <person name="Abouelleil A."/>
            <person name="Chapman S.B."/>
            <person name="Priest M."/>
            <person name="Young S.K."/>
            <person name="Wortman J."/>
            <person name="Nusbaum C."/>
            <person name="Birren B."/>
        </authorList>
    </citation>
    <scope>NUCLEOTIDE SEQUENCE [LARGE SCALE GENOMIC DNA]</scope>
    <source>
        <strain evidence="3 4">CBS 102226</strain>
    </source>
</reference>
<dbReference type="OrthoDB" id="3034003at2759"/>
<dbReference type="Proteomes" id="UP000053411">
    <property type="component" value="Unassembled WGS sequence"/>
</dbReference>
<name>A0A0D2L293_9EURO</name>
<organism evidence="3 4">
    <name type="scientific">Fonsecaea multimorphosa CBS 102226</name>
    <dbReference type="NCBI Taxonomy" id="1442371"/>
    <lineage>
        <taxon>Eukaryota</taxon>
        <taxon>Fungi</taxon>
        <taxon>Dikarya</taxon>
        <taxon>Ascomycota</taxon>
        <taxon>Pezizomycotina</taxon>
        <taxon>Eurotiomycetes</taxon>
        <taxon>Chaetothyriomycetidae</taxon>
        <taxon>Chaetothyriales</taxon>
        <taxon>Herpotrichiellaceae</taxon>
        <taxon>Fonsecaea</taxon>
    </lineage>
</organism>
<evidence type="ECO:0000313" key="3">
    <source>
        <dbReference type="EMBL" id="KIY03184.1"/>
    </source>
</evidence>
<keyword evidence="4" id="KW-1185">Reference proteome</keyword>
<protein>
    <submittedName>
        <fullName evidence="3">Uncharacterized protein</fullName>
    </submittedName>
</protein>
<keyword evidence="2" id="KW-1133">Transmembrane helix</keyword>